<keyword evidence="2" id="KW-1185">Reference proteome</keyword>
<reference evidence="1 2" key="1">
    <citation type="submission" date="2022-04" db="EMBL/GenBank/DDBJ databases">
        <title>Diverse halophilic archaea isolated from saline environments.</title>
        <authorList>
            <person name="Cui H.-L."/>
        </authorList>
    </citation>
    <scope>NUCLEOTIDE SEQUENCE [LARGE SCALE GENOMIC DNA]</scope>
    <source>
        <strain evidence="1 2">XZYJT49</strain>
        <plasmid evidence="1 2">unnamed2</plasmid>
    </source>
</reference>
<dbReference type="Proteomes" id="UP000830729">
    <property type="component" value="Plasmid unnamed2"/>
</dbReference>
<dbReference type="AlphaFoldDB" id="A0A8U0I247"/>
<geneLocation type="plasmid" evidence="1 2">
    <name>unnamed2</name>
</geneLocation>
<dbReference type="KEGG" id="halx:M0R89_20750"/>
<dbReference type="RefSeq" id="WP_248652984.1">
    <property type="nucleotide sequence ID" value="NZ_CP096661.1"/>
</dbReference>
<evidence type="ECO:0000313" key="2">
    <source>
        <dbReference type="Proteomes" id="UP000830729"/>
    </source>
</evidence>
<organism evidence="1 2">
    <name type="scientific">Halorussus limi</name>
    <dbReference type="NCBI Taxonomy" id="2938695"/>
    <lineage>
        <taxon>Archaea</taxon>
        <taxon>Methanobacteriati</taxon>
        <taxon>Methanobacteriota</taxon>
        <taxon>Stenosarchaea group</taxon>
        <taxon>Halobacteria</taxon>
        <taxon>Halobacteriales</taxon>
        <taxon>Haladaptataceae</taxon>
        <taxon>Halorussus</taxon>
    </lineage>
</organism>
<gene>
    <name evidence="1" type="ORF">M0R89_20750</name>
</gene>
<name>A0A8U0I247_9EURY</name>
<dbReference type="EMBL" id="CP096661">
    <property type="protein sequence ID" value="UPV76951.1"/>
    <property type="molecule type" value="Genomic_DNA"/>
</dbReference>
<proteinExistence type="predicted"/>
<keyword evidence="1" id="KW-0614">Plasmid</keyword>
<protein>
    <submittedName>
        <fullName evidence="1">Uncharacterized protein</fullName>
    </submittedName>
</protein>
<sequence>MSGFGELESDWLVSYAELPGRLREEYRVVGHGEKDFMGNGSRARGG</sequence>
<accession>A0A8U0I247</accession>
<evidence type="ECO:0000313" key="1">
    <source>
        <dbReference type="EMBL" id="UPV76951.1"/>
    </source>
</evidence>
<dbReference type="GeneID" id="72187683"/>